<dbReference type="OrthoDB" id="5920062at2759"/>
<reference evidence="10" key="3">
    <citation type="submission" date="2025-05" db="UniProtKB">
        <authorList>
            <consortium name="Ensembl"/>
        </authorList>
    </citation>
    <scope>IDENTIFICATION</scope>
</reference>
<evidence type="ECO:0000256" key="3">
    <source>
        <dbReference type="ARBA" id="ARBA00022989"/>
    </source>
</evidence>
<dbReference type="InterPro" id="IPR036719">
    <property type="entry name" value="Neuro-gated_channel_TM_sf"/>
</dbReference>
<dbReference type="Pfam" id="PF02932">
    <property type="entry name" value="Neur_chan_memb"/>
    <property type="match status" value="1"/>
</dbReference>
<dbReference type="SUPFAM" id="SSF63712">
    <property type="entry name" value="Nicotinic receptor ligand binding domain-like"/>
    <property type="match status" value="1"/>
</dbReference>
<dbReference type="PANTHER" id="PTHR18945">
    <property type="entry name" value="NEUROTRANSMITTER GATED ION CHANNEL"/>
    <property type="match status" value="1"/>
</dbReference>
<dbReference type="Ensembl" id="ENSTNIT00000012864.1">
    <property type="protein sequence ID" value="ENSTNIP00000012672.1"/>
    <property type="gene ID" value="ENSTNIG00000009785.1"/>
</dbReference>
<dbReference type="InterPro" id="IPR006201">
    <property type="entry name" value="Neur_channel"/>
</dbReference>
<evidence type="ECO:0000313" key="10">
    <source>
        <dbReference type="Ensembl" id="ENSTNIP00000012672.1"/>
    </source>
</evidence>
<evidence type="ECO:0000256" key="1">
    <source>
        <dbReference type="ARBA" id="ARBA00004141"/>
    </source>
</evidence>
<name>Q4SGK0_TETNG</name>
<keyword evidence="11" id="KW-1185">Reference proteome</keyword>
<feature type="domain" description="Neurotransmitter-gated ion-channel ligand-binding" evidence="7">
    <location>
        <begin position="88"/>
        <end position="202"/>
    </location>
</feature>
<comment type="subcellular location">
    <subcellularLocation>
        <location evidence="1">Membrane</location>
        <topology evidence="1">Multi-pass membrane protein</topology>
    </subcellularLocation>
</comment>
<keyword evidence="2 5" id="KW-0812">Transmembrane</keyword>
<evidence type="ECO:0000259" key="8">
    <source>
        <dbReference type="Pfam" id="PF02932"/>
    </source>
</evidence>
<evidence type="ECO:0000313" key="11">
    <source>
        <dbReference type="Proteomes" id="UP000007303"/>
    </source>
</evidence>
<organism evidence="9">
    <name type="scientific">Tetraodon nigroviridis</name>
    <name type="common">Spotted green pufferfish</name>
    <name type="synonym">Chelonodon nigroviridis</name>
    <dbReference type="NCBI Taxonomy" id="99883"/>
    <lineage>
        <taxon>Eukaryota</taxon>
        <taxon>Metazoa</taxon>
        <taxon>Chordata</taxon>
        <taxon>Craniata</taxon>
        <taxon>Vertebrata</taxon>
        <taxon>Euteleostomi</taxon>
        <taxon>Actinopterygii</taxon>
        <taxon>Neopterygii</taxon>
        <taxon>Teleostei</taxon>
        <taxon>Neoteleostei</taxon>
        <taxon>Acanthomorphata</taxon>
        <taxon>Eupercaria</taxon>
        <taxon>Tetraodontiformes</taxon>
        <taxon>Tetradontoidea</taxon>
        <taxon>Tetraodontidae</taxon>
        <taxon>Tetraodon</taxon>
    </lineage>
</organism>
<dbReference type="HOGENOM" id="CLU_055136_0_0_1"/>
<feature type="domain" description="Neurotransmitter-gated ion-channel transmembrane" evidence="8">
    <location>
        <begin position="245"/>
        <end position="324"/>
    </location>
</feature>
<protein>
    <submittedName>
        <fullName evidence="9">(spotted green pufferfish) hypothetical protein</fullName>
    </submittedName>
</protein>
<dbReference type="InterPro" id="IPR006029">
    <property type="entry name" value="Neurotrans-gated_channel_TM"/>
</dbReference>
<dbReference type="KEGG" id="tng:GSTEN00018594G001"/>
<dbReference type="Gene3D" id="1.20.58.390">
    <property type="entry name" value="Neurotransmitter-gated ion-channel transmembrane domain"/>
    <property type="match status" value="1"/>
</dbReference>
<dbReference type="EMBL" id="CAAE01014593">
    <property type="protein sequence ID" value="CAG00232.1"/>
    <property type="molecule type" value="Genomic_DNA"/>
</dbReference>
<feature type="transmembrane region" description="Helical" evidence="5">
    <location>
        <begin position="299"/>
        <end position="321"/>
    </location>
</feature>
<feature type="transmembrane region" description="Helical" evidence="5">
    <location>
        <begin position="269"/>
        <end position="287"/>
    </location>
</feature>
<feature type="signal peptide" evidence="6">
    <location>
        <begin position="1"/>
        <end position="24"/>
    </location>
</feature>
<dbReference type="GeneTree" id="ENSGT00920000149199"/>
<dbReference type="GO" id="GO:0016020">
    <property type="term" value="C:membrane"/>
    <property type="evidence" value="ECO:0007669"/>
    <property type="project" value="UniProtKB-SubCell"/>
</dbReference>
<keyword evidence="6" id="KW-0732">Signal</keyword>
<keyword evidence="3 5" id="KW-1133">Transmembrane helix</keyword>
<evidence type="ECO:0000256" key="4">
    <source>
        <dbReference type="ARBA" id="ARBA00023136"/>
    </source>
</evidence>
<dbReference type="GO" id="GO:0005230">
    <property type="term" value="F:extracellular ligand-gated monoatomic ion channel activity"/>
    <property type="evidence" value="ECO:0007669"/>
    <property type="project" value="InterPro"/>
</dbReference>
<dbReference type="Proteomes" id="UP000007303">
    <property type="component" value="Unassembled WGS sequence"/>
</dbReference>
<feature type="transmembrane region" description="Helical" evidence="5">
    <location>
        <begin position="237"/>
        <end position="257"/>
    </location>
</feature>
<dbReference type="Gene3D" id="2.70.170.10">
    <property type="entry name" value="Neurotransmitter-gated ion-channel ligand-binding domain"/>
    <property type="match status" value="1"/>
</dbReference>
<reference evidence="9" key="2">
    <citation type="submission" date="2004-02" db="EMBL/GenBank/DDBJ databases">
        <authorList>
            <consortium name="Genoscope"/>
            <consortium name="Whitehead Institute Centre for Genome Research"/>
        </authorList>
    </citation>
    <scope>NUCLEOTIDE SEQUENCE</scope>
</reference>
<dbReference type="InterPro" id="IPR036734">
    <property type="entry name" value="Neur_chan_lig-bd_sf"/>
</dbReference>
<dbReference type="Pfam" id="PF02931">
    <property type="entry name" value="Neur_chan_LBD"/>
    <property type="match status" value="1"/>
</dbReference>
<accession>Q4SGK0</accession>
<reference evidence="9 11" key="1">
    <citation type="journal article" date="2004" name="Nature">
        <title>Genome duplication in the teleost fish Tetraodon nigroviridis reveals the early vertebrate proto-karyotype.</title>
        <authorList>
            <person name="Jaillon O."/>
            <person name="Aury J.-M."/>
            <person name="Brunet F."/>
            <person name="Petit J.-L."/>
            <person name="Stange-Thomann N."/>
            <person name="Mauceli E."/>
            <person name="Bouneau L."/>
            <person name="Fischer C."/>
            <person name="Ozouf-Costaz C."/>
            <person name="Bernot A."/>
            <person name="Nicaud S."/>
            <person name="Jaffe D."/>
            <person name="Fisher S."/>
            <person name="Lutfalla G."/>
            <person name="Dossat C."/>
            <person name="Segurens B."/>
            <person name="Dasilva C."/>
            <person name="Salanoubat M."/>
            <person name="Levy M."/>
            <person name="Boudet N."/>
            <person name="Castellano S."/>
            <person name="Anthouard V."/>
            <person name="Jubin C."/>
            <person name="Castelli V."/>
            <person name="Katinka M."/>
            <person name="Vacherie B."/>
            <person name="Biemont C."/>
            <person name="Skalli Z."/>
            <person name="Cattolico L."/>
            <person name="Poulain J."/>
            <person name="De Berardinis V."/>
            <person name="Cruaud C."/>
            <person name="Duprat S."/>
            <person name="Brottier P."/>
            <person name="Coutanceau J.-P."/>
            <person name="Gouzy J."/>
            <person name="Parra G."/>
            <person name="Lardier G."/>
            <person name="Chapple C."/>
            <person name="McKernan K.J."/>
            <person name="McEwan P."/>
            <person name="Bosak S."/>
            <person name="Kellis M."/>
            <person name="Volff J.-N."/>
            <person name="Guigo R."/>
            <person name="Zody M.C."/>
            <person name="Mesirov J."/>
            <person name="Lindblad-Toh K."/>
            <person name="Birren B."/>
            <person name="Nusbaum C."/>
            <person name="Kahn D."/>
            <person name="Robinson-Rechavi M."/>
            <person name="Laudet V."/>
            <person name="Schachter V."/>
            <person name="Quetier F."/>
            <person name="Saurin W."/>
            <person name="Scarpelli C."/>
            <person name="Wincker P."/>
            <person name="Lander E.S."/>
            <person name="Weissenbach J."/>
            <person name="Roest Crollius H."/>
        </authorList>
    </citation>
    <scope>NUCLEOTIDE SEQUENCE [LARGE SCALE GENOMIC DNA]</scope>
</reference>
<feature type="chain" id="PRO_5014105068" evidence="6">
    <location>
        <begin position="25"/>
        <end position="359"/>
    </location>
</feature>
<dbReference type="GO" id="GO:0004888">
    <property type="term" value="F:transmembrane signaling receptor activity"/>
    <property type="evidence" value="ECO:0007669"/>
    <property type="project" value="InterPro"/>
</dbReference>
<proteinExistence type="predicted"/>
<dbReference type="OMA" id="TWPLVHG"/>
<dbReference type="AlphaFoldDB" id="Q4SGK0"/>
<evidence type="ECO:0000256" key="2">
    <source>
        <dbReference type="ARBA" id="ARBA00022692"/>
    </source>
</evidence>
<dbReference type="SUPFAM" id="SSF90112">
    <property type="entry name" value="Neurotransmitter-gated ion-channel transmembrane pore"/>
    <property type="match status" value="1"/>
</dbReference>
<evidence type="ECO:0000256" key="6">
    <source>
        <dbReference type="SAM" id="SignalP"/>
    </source>
</evidence>
<gene>
    <name evidence="9" type="ORF">GSTENG00018594001</name>
</gene>
<sequence length="359" mass="40475">MLPLGVRSVWRSVVLLSVLATGQPESACTSRRCLAKMLMDKSLMSQPQERSCNHTIFVPFMEYQTLSVVSTQSVPTPPAVGKLQDTKNLRLISRMQASLVWIDLDLAWDTADYEYDEMVLPVAKVWTPELHVTNGINTDMKHSSQDLLVYSNGTVKHSVTLSAEINCEVNLFNYPFAFDACPVAIQAWTKDGCGTELELGDLKMVDGTHGDWQTESATYQKQRDDRNYILVSLSIRYLNPFITLMLPSILIILADMISFSLPLTGGERNSFKVTLVLSFTMFLVILNDILPGDSQCSPVIRTHFCVCLVLLVVSMLISMMLTRFAKDGRVVFCLCLRRSRPENSVDERDEVKGERWEKQ</sequence>
<evidence type="ECO:0000259" key="7">
    <source>
        <dbReference type="Pfam" id="PF02931"/>
    </source>
</evidence>
<dbReference type="InterPro" id="IPR006202">
    <property type="entry name" value="Neur_chan_lig-bd"/>
</dbReference>
<dbReference type="InterPro" id="IPR038050">
    <property type="entry name" value="Neuro_actylchol_rec"/>
</dbReference>
<evidence type="ECO:0000256" key="5">
    <source>
        <dbReference type="SAM" id="Phobius"/>
    </source>
</evidence>
<evidence type="ECO:0000313" key="9">
    <source>
        <dbReference type="EMBL" id="CAG00232.1"/>
    </source>
</evidence>
<keyword evidence="4 5" id="KW-0472">Membrane</keyword>